<gene>
    <name evidence="3" type="ORF">HF682_03365</name>
</gene>
<dbReference type="InterPro" id="IPR027826">
    <property type="entry name" value="DUF4431"/>
</dbReference>
<reference evidence="3 4" key="1">
    <citation type="submission" date="2020-04" db="EMBL/GenBank/DDBJ databases">
        <title>Draft genome of Leeia sp. IMCC25680.</title>
        <authorList>
            <person name="Song J."/>
            <person name="Cho J.-C."/>
        </authorList>
    </citation>
    <scope>NUCLEOTIDE SEQUENCE [LARGE SCALE GENOMIC DNA]</scope>
    <source>
        <strain evidence="3 4">IMCC25680</strain>
    </source>
</reference>
<feature type="chain" id="PRO_5032892344" evidence="1">
    <location>
        <begin position="21"/>
        <end position="134"/>
    </location>
</feature>
<organism evidence="3 4">
    <name type="scientific">Leeia aquatica</name>
    <dbReference type="NCBI Taxonomy" id="2725557"/>
    <lineage>
        <taxon>Bacteria</taxon>
        <taxon>Pseudomonadati</taxon>
        <taxon>Pseudomonadota</taxon>
        <taxon>Betaproteobacteria</taxon>
        <taxon>Neisseriales</taxon>
        <taxon>Leeiaceae</taxon>
        <taxon>Leeia</taxon>
    </lineage>
</organism>
<keyword evidence="1" id="KW-0732">Signal</keyword>
<dbReference type="AlphaFoldDB" id="A0A847RWL8"/>
<name>A0A847RWL8_9NEIS</name>
<protein>
    <submittedName>
        <fullName evidence="3">DUF4431 domain-containing protein</fullName>
    </submittedName>
</protein>
<comment type="caution">
    <text evidence="3">The sequence shown here is derived from an EMBL/GenBank/DDBJ whole genome shotgun (WGS) entry which is preliminary data.</text>
</comment>
<sequence>MTFLRFALLAAFSLAPAARAADCLHYAGAPLTLTGTVTLKTFYGPPNYGESPKTDAREVQAVLVLPKPICVAANPQTEEEAETGQRLITLVPPAGVRFKPYQGKTVVLTGTLFHAITGHHHTPVLMEVTRVTLK</sequence>
<proteinExistence type="predicted"/>
<evidence type="ECO:0000256" key="1">
    <source>
        <dbReference type="SAM" id="SignalP"/>
    </source>
</evidence>
<dbReference type="Pfam" id="PF14485">
    <property type="entry name" value="DUF4431"/>
    <property type="match status" value="1"/>
</dbReference>
<keyword evidence="4" id="KW-1185">Reference proteome</keyword>
<feature type="domain" description="DUF4431" evidence="2">
    <location>
        <begin position="98"/>
        <end position="132"/>
    </location>
</feature>
<evidence type="ECO:0000259" key="2">
    <source>
        <dbReference type="Pfam" id="PF14485"/>
    </source>
</evidence>
<dbReference type="Proteomes" id="UP000587991">
    <property type="component" value="Unassembled WGS sequence"/>
</dbReference>
<dbReference type="EMBL" id="JABAIM010000001">
    <property type="protein sequence ID" value="NLR74191.1"/>
    <property type="molecule type" value="Genomic_DNA"/>
</dbReference>
<evidence type="ECO:0000313" key="4">
    <source>
        <dbReference type="Proteomes" id="UP000587991"/>
    </source>
</evidence>
<accession>A0A847RWL8</accession>
<feature type="signal peptide" evidence="1">
    <location>
        <begin position="1"/>
        <end position="20"/>
    </location>
</feature>
<dbReference type="RefSeq" id="WP_168875820.1">
    <property type="nucleotide sequence ID" value="NZ_JABAIM010000001.1"/>
</dbReference>
<evidence type="ECO:0000313" key="3">
    <source>
        <dbReference type="EMBL" id="NLR74191.1"/>
    </source>
</evidence>